<reference evidence="2" key="2">
    <citation type="journal article" date="2023" name="IMA Fungus">
        <title>Comparative genomic study of the Penicillium genus elucidates a diverse pangenome and 15 lateral gene transfer events.</title>
        <authorList>
            <person name="Petersen C."/>
            <person name="Sorensen T."/>
            <person name="Nielsen M.R."/>
            <person name="Sondergaard T.E."/>
            <person name="Sorensen J.L."/>
            <person name="Fitzpatrick D.A."/>
            <person name="Frisvad J.C."/>
            <person name="Nielsen K.L."/>
        </authorList>
    </citation>
    <scope>NUCLEOTIDE SEQUENCE</scope>
    <source>
        <strain evidence="2">IBT 16125</strain>
    </source>
</reference>
<dbReference type="AlphaFoldDB" id="A0AAD6CC50"/>
<accession>A0AAD6CC50</accession>
<dbReference type="PANTHER" id="PTHR43510">
    <property type="entry name" value="AMINOTRANSFERASE FUNCTION, HYPOTHETICAL (EUROFUNG)"/>
    <property type="match status" value="1"/>
</dbReference>
<dbReference type="GO" id="GO:0008483">
    <property type="term" value="F:transaminase activity"/>
    <property type="evidence" value="ECO:0007669"/>
    <property type="project" value="UniProtKB-KW"/>
</dbReference>
<dbReference type="Pfam" id="PF00155">
    <property type="entry name" value="Aminotran_1_2"/>
    <property type="match status" value="1"/>
</dbReference>
<dbReference type="PANTHER" id="PTHR43510:SF1">
    <property type="entry name" value="AMINOTRANSFERASE FUNCTION, HYPOTHETICAL (EUROFUNG)"/>
    <property type="match status" value="1"/>
</dbReference>
<dbReference type="Proteomes" id="UP001213681">
    <property type="component" value="Unassembled WGS sequence"/>
</dbReference>
<keyword evidence="3" id="KW-1185">Reference proteome</keyword>
<feature type="domain" description="Aminotransferase class I/classII large" evidence="1">
    <location>
        <begin position="60"/>
        <end position="261"/>
    </location>
</feature>
<comment type="caution">
    <text evidence="2">The sequence shown here is derived from an EMBL/GenBank/DDBJ whole genome shotgun (WGS) entry which is preliminary data.</text>
</comment>
<dbReference type="InterPro" id="IPR015422">
    <property type="entry name" value="PyrdxlP-dep_Trfase_small"/>
</dbReference>
<dbReference type="GeneID" id="81595585"/>
<dbReference type="RefSeq" id="XP_056769449.1">
    <property type="nucleotide sequence ID" value="XM_056905342.1"/>
</dbReference>
<sequence>MVQVKPFVLENWVRQFKGAIAANFIVLDTLLGPGGHVICQYPTYQQLYEVPRRAGADVSLCNPNKPTGATIPQATLESLVSFAAERNIIIFSDEQYKNIIAVSNLSKAYALPGIRIGWAISPNPALMEQITLARDYTTLSVSQIDQDIATFTLGLGIQDGPLDRSWNICKTNLASLGKFIGSYPDRLHWMKPTGASMAFVRILDAQTGLPLDDGSYCEGLLKETGLLLVPGGKTFGTEGDDDFKGYIRLGFAVAREKFERALKIWGEYLDRSEV</sequence>
<evidence type="ECO:0000313" key="2">
    <source>
        <dbReference type="EMBL" id="KAJ5460407.1"/>
    </source>
</evidence>
<dbReference type="CDD" id="cd00609">
    <property type="entry name" value="AAT_like"/>
    <property type="match status" value="1"/>
</dbReference>
<protein>
    <submittedName>
        <fullName evidence="2">Aspartate aminotransferase</fullName>
    </submittedName>
</protein>
<organism evidence="2 3">
    <name type="scientific">Penicillium daleae</name>
    <dbReference type="NCBI Taxonomy" id="63821"/>
    <lineage>
        <taxon>Eukaryota</taxon>
        <taxon>Fungi</taxon>
        <taxon>Dikarya</taxon>
        <taxon>Ascomycota</taxon>
        <taxon>Pezizomycotina</taxon>
        <taxon>Eurotiomycetes</taxon>
        <taxon>Eurotiomycetidae</taxon>
        <taxon>Eurotiales</taxon>
        <taxon>Aspergillaceae</taxon>
        <taxon>Penicillium</taxon>
    </lineage>
</organism>
<dbReference type="InterPro" id="IPR015421">
    <property type="entry name" value="PyrdxlP-dep_Trfase_major"/>
</dbReference>
<evidence type="ECO:0000313" key="3">
    <source>
        <dbReference type="Proteomes" id="UP001213681"/>
    </source>
</evidence>
<name>A0AAD6CC50_9EURO</name>
<keyword evidence="2" id="KW-0808">Transferase</keyword>
<gene>
    <name evidence="2" type="ORF">N7458_001959</name>
</gene>
<dbReference type="Gene3D" id="3.90.1150.10">
    <property type="entry name" value="Aspartate Aminotransferase, domain 1"/>
    <property type="match status" value="1"/>
</dbReference>
<dbReference type="Gene3D" id="3.40.640.10">
    <property type="entry name" value="Type I PLP-dependent aspartate aminotransferase-like (Major domain)"/>
    <property type="match status" value="2"/>
</dbReference>
<reference evidence="2" key="1">
    <citation type="submission" date="2022-12" db="EMBL/GenBank/DDBJ databases">
        <authorList>
            <person name="Petersen C."/>
        </authorList>
    </citation>
    <scope>NUCLEOTIDE SEQUENCE</scope>
    <source>
        <strain evidence="2">IBT 16125</strain>
    </source>
</reference>
<proteinExistence type="predicted"/>
<dbReference type="InterPro" id="IPR015424">
    <property type="entry name" value="PyrdxlP-dep_Trfase"/>
</dbReference>
<dbReference type="InterPro" id="IPR004839">
    <property type="entry name" value="Aminotransferase_I/II_large"/>
</dbReference>
<keyword evidence="2" id="KW-0032">Aminotransferase</keyword>
<dbReference type="SUPFAM" id="SSF53383">
    <property type="entry name" value="PLP-dependent transferases"/>
    <property type="match status" value="1"/>
</dbReference>
<dbReference type="EMBL" id="JAPVEA010000002">
    <property type="protein sequence ID" value="KAJ5460407.1"/>
    <property type="molecule type" value="Genomic_DNA"/>
</dbReference>
<dbReference type="GO" id="GO:0030170">
    <property type="term" value="F:pyridoxal phosphate binding"/>
    <property type="evidence" value="ECO:0007669"/>
    <property type="project" value="InterPro"/>
</dbReference>
<evidence type="ECO:0000259" key="1">
    <source>
        <dbReference type="Pfam" id="PF00155"/>
    </source>
</evidence>